<organism evidence="1">
    <name type="scientific">viral metagenome</name>
    <dbReference type="NCBI Taxonomy" id="1070528"/>
    <lineage>
        <taxon>unclassified sequences</taxon>
        <taxon>metagenomes</taxon>
        <taxon>organismal metagenomes</taxon>
    </lineage>
</organism>
<evidence type="ECO:0000313" key="1">
    <source>
        <dbReference type="EMBL" id="QHS93561.1"/>
    </source>
</evidence>
<dbReference type="EMBL" id="MN739207">
    <property type="protein sequence ID" value="QHS93561.1"/>
    <property type="molecule type" value="Genomic_DNA"/>
</dbReference>
<name>A0A6C0BP58_9ZZZZ</name>
<reference evidence="1" key="1">
    <citation type="journal article" date="2020" name="Nature">
        <title>Giant virus diversity and host interactions through global metagenomics.</title>
        <authorList>
            <person name="Schulz F."/>
            <person name="Roux S."/>
            <person name="Paez-Espino D."/>
            <person name="Jungbluth S."/>
            <person name="Walsh D.A."/>
            <person name="Denef V.J."/>
            <person name="McMahon K.D."/>
            <person name="Konstantinidis K.T."/>
            <person name="Eloe-Fadrosh E.A."/>
            <person name="Kyrpides N.C."/>
            <person name="Woyke T."/>
        </authorList>
    </citation>
    <scope>NUCLEOTIDE SEQUENCE</scope>
    <source>
        <strain evidence="1">GVMAG-M-3300018080-19</strain>
    </source>
</reference>
<protein>
    <submittedName>
        <fullName evidence="1">Uncharacterized protein</fullName>
    </submittedName>
</protein>
<accession>A0A6C0BP58</accession>
<proteinExistence type="predicted"/>
<dbReference type="AlphaFoldDB" id="A0A6C0BP58"/>
<sequence length="38" mass="4391">MADESQRCPVQRHIDYFRNQDGNLTMDSISLTFSATLE</sequence>